<protein>
    <submittedName>
        <fullName evidence="7">Uncharacterized protein</fullName>
    </submittedName>
</protein>
<dbReference type="EMBL" id="RBNJ01002088">
    <property type="protein sequence ID" value="RUS32401.1"/>
    <property type="molecule type" value="Genomic_DNA"/>
</dbReference>
<dbReference type="Pfam" id="PF06140">
    <property type="entry name" value="Ifi-6-16"/>
    <property type="match status" value="1"/>
</dbReference>
<dbReference type="Proteomes" id="UP000274822">
    <property type="component" value="Unassembled WGS sequence"/>
</dbReference>
<keyword evidence="3 6" id="KW-0812">Transmembrane</keyword>
<dbReference type="Gene3D" id="6.10.110.10">
    <property type="match status" value="1"/>
</dbReference>
<comment type="similarity">
    <text evidence="2">Belongs to the IFI6/IFI27 family.</text>
</comment>
<evidence type="ECO:0000256" key="2">
    <source>
        <dbReference type="ARBA" id="ARBA00007262"/>
    </source>
</evidence>
<accession>A0A433QRL5</accession>
<evidence type="ECO:0000256" key="1">
    <source>
        <dbReference type="ARBA" id="ARBA00004141"/>
    </source>
</evidence>
<evidence type="ECO:0000256" key="5">
    <source>
        <dbReference type="ARBA" id="ARBA00023136"/>
    </source>
</evidence>
<evidence type="ECO:0000256" key="3">
    <source>
        <dbReference type="ARBA" id="ARBA00022692"/>
    </source>
</evidence>
<keyword evidence="8" id="KW-1185">Reference proteome</keyword>
<feature type="transmembrane region" description="Helical" evidence="6">
    <location>
        <begin position="48"/>
        <end position="72"/>
    </location>
</feature>
<keyword evidence="5 6" id="KW-0472">Membrane</keyword>
<reference evidence="7 8" key="1">
    <citation type="journal article" date="2018" name="New Phytol.">
        <title>Phylogenomics of Endogonaceae and evolution of mycorrhizas within Mucoromycota.</title>
        <authorList>
            <person name="Chang Y."/>
            <person name="Desiro A."/>
            <person name="Na H."/>
            <person name="Sandor L."/>
            <person name="Lipzen A."/>
            <person name="Clum A."/>
            <person name="Barry K."/>
            <person name="Grigoriev I.V."/>
            <person name="Martin F.M."/>
            <person name="Stajich J.E."/>
            <person name="Smith M.E."/>
            <person name="Bonito G."/>
            <person name="Spatafora J.W."/>
        </authorList>
    </citation>
    <scope>NUCLEOTIDE SEQUENCE [LARGE SCALE GENOMIC DNA]</scope>
    <source>
        <strain evidence="7 8">AD002</strain>
    </source>
</reference>
<comment type="subcellular location">
    <subcellularLocation>
        <location evidence="1">Membrane</location>
        <topology evidence="1">Multi-pass membrane protein</topology>
    </subcellularLocation>
</comment>
<sequence length="77" mass="7885">MASVDLAIQVANMVWCVIPVVAQVFISVVSFVVHAIGFGVGGIVKGSCAALIMAYYGGYVAVGSICAILQHIGATWA</sequence>
<keyword evidence="4 6" id="KW-1133">Transmembrane helix</keyword>
<feature type="transmembrane region" description="Helical" evidence="6">
    <location>
        <begin position="12"/>
        <end position="36"/>
    </location>
</feature>
<name>A0A433QRL5_9FUNG</name>
<evidence type="ECO:0000313" key="8">
    <source>
        <dbReference type="Proteomes" id="UP000274822"/>
    </source>
</evidence>
<dbReference type="AlphaFoldDB" id="A0A433QRL5"/>
<dbReference type="GO" id="GO:0016020">
    <property type="term" value="C:membrane"/>
    <property type="evidence" value="ECO:0007669"/>
    <property type="project" value="UniProtKB-SubCell"/>
</dbReference>
<evidence type="ECO:0000256" key="6">
    <source>
        <dbReference type="SAM" id="Phobius"/>
    </source>
</evidence>
<evidence type="ECO:0000256" key="4">
    <source>
        <dbReference type="ARBA" id="ARBA00022989"/>
    </source>
</evidence>
<comment type="caution">
    <text evidence="7">The sequence shown here is derived from an EMBL/GenBank/DDBJ whole genome shotgun (WGS) entry which is preliminary data.</text>
</comment>
<gene>
    <name evidence="7" type="ORF">BC938DRAFT_475505</name>
</gene>
<proteinExistence type="inferred from homology"/>
<dbReference type="InterPro" id="IPR009311">
    <property type="entry name" value="IFI6/IFI27-like"/>
</dbReference>
<organism evidence="7 8">
    <name type="scientific">Jimgerdemannia flammicorona</name>
    <dbReference type="NCBI Taxonomy" id="994334"/>
    <lineage>
        <taxon>Eukaryota</taxon>
        <taxon>Fungi</taxon>
        <taxon>Fungi incertae sedis</taxon>
        <taxon>Mucoromycota</taxon>
        <taxon>Mucoromycotina</taxon>
        <taxon>Endogonomycetes</taxon>
        <taxon>Endogonales</taxon>
        <taxon>Endogonaceae</taxon>
        <taxon>Jimgerdemannia</taxon>
    </lineage>
</organism>
<evidence type="ECO:0000313" key="7">
    <source>
        <dbReference type="EMBL" id="RUS32401.1"/>
    </source>
</evidence>
<dbReference type="InterPro" id="IPR038213">
    <property type="entry name" value="IFI6/IFI27-like_sf"/>
</dbReference>